<protein>
    <submittedName>
        <fullName evidence="2">Uncharacterized protein</fullName>
    </submittedName>
</protein>
<proteinExistence type="predicted"/>
<evidence type="ECO:0000313" key="3">
    <source>
        <dbReference type="Proteomes" id="UP000828390"/>
    </source>
</evidence>
<reference evidence="2" key="2">
    <citation type="submission" date="2020-11" db="EMBL/GenBank/DDBJ databases">
        <authorList>
            <person name="McCartney M.A."/>
            <person name="Auch B."/>
            <person name="Kono T."/>
            <person name="Mallez S."/>
            <person name="Becker A."/>
            <person name="Gohl D.M."/>
            <person name="Silverstein K.A.T."/>
            <person name="Koren S."/>
            <person name="Bechman K.B."/>
            <person name="Herman A."/>
            <person name="Abrahante J.E."/>
            <person name="Garbe J."/>
        </authorList>
    </citation>
    <scope>NUCLEOTIDE SEQUENCE</scope>
    <source>
        <strain evidence="2">Duluth1</strain>
        <tissue evidence="2">Whole animal</tissue>
    </source>
</reference>
<keyword evidence="3" id="KW-1185">Reference proteome</keyword>
<sequence length="85" mass="9150">MCFLVGVAVLLASAPVANAQYYGNYGYGGNYGYPGNYGYLGNYVYPESYGGLGSYDDYDNYYGGRLGKLLGGGRKGKWGNYGYGK</sequence>
<feature type="chain" id="PRO_5038679927" evidence="1">
    <location>
        <begin position="20"/>
        <end position="85"/>
    </location>
</feature>
<name>A0A9D4D6Y9_DREPO</name>
<evidence type="ECO:0000313" key="2">
    <source>
        <dbReference type="EMBL" id="KAH3739026.1"/>
    </source>
</evidence>
<accession>A0A9D4D6Y9</accession>
<gene>
    <name evidence="2" type="ORF">DPMN_045670</name>
</gene>
<evidence type="ECO:0000256" key="1">
    <source>
        <dbReference type="SAM" id="SignalP"/>
    </source>
</evidence>
<feature type="signal peptide" evidence="1">
    <location>
        <begin position="1"/>
        <end position="19"/>
    </location>
</feature>
<keyword evidence="1" id="KW-0732">Signal</keyword>
<comment type="caution">
    <text evidence="2">The sequence shown here is derived from an EMBL/GenBank/DDBJ whole genome shotgun (WGS) entry which is preliminary data.</text>
</comment>
<organism evidence="2 3">
    <name type="scientific">Dreissena polymorpha</name>
    <name type="common">Zebra mussel</name>
    <name type="synonym">Mytilus polymorpha</name>
    <dbReference type="NCBI Taxonomy" id="45954"/>
    <lineage>
        <taxon>Eukaryota</taxon>
        <taxon>Metazoa</taxon>
        <taxon>Spiralia</taxon>
        <taxon>Lophotrochozoa</taxon>
        <taxon>Mollusca</taxon>
        <taxon>Bivalvia</taxon>
        <taxon>Autobranchia</taxon>
        <taxon>Heteroconchia</taxon>
        <taxon>Euheterodonta</taxon>
        <taxon>Imparidentia</taxon>
        <taxon>Neoheterodontei</taxon>
        <taxon>Myida</taxon>
        <taxon>Dreissenoidea</taxon>
        <taxon>Dreissenidae</taxon>
        <taxon>Dreissena</taxon>
    </lineage>
</organism>
<dbReference type="AlphaFoldDB" id="A0A9D4D6Y9"/>
<reference evidence="2" key="1">
    <citation type="journal article" date="2019" name="bioRxiv">
        <title>The Genome of the Zebra Mussel, Dreissena polymorpha: A Resource for Invasive Species Research.</title>
        <authorList>
            <person name="McCartney M.A."/>
            <person name="Auch B."/>
            <person name="Kono T."/>
            <person name="Mallez S."/>
            <person name="Zhang Y."/>
            <person name="Obille A."/>
            <person name="Becker A."/>
            <person name="Abrahante J.E."/>
            <person name="Garbe J."/>
            <person name="Badalamenti J.P."/>
            <person name="Herman A."/>
            <person name="Mangelson H."/>
            <person name="Liachko I."/>
            <person name="Sullivan S."/>
            <person name="Sone E.D."/>
            <person name="Koren S."/>
            <person name="Silverstein K.A.T."/>
            <person name="Beckman K.B."/>
            <person name="Gohl D.M."/>
        </authorList>
    </citation>
    <scope>NUCLEOTIDE SEQUENCE</scope>
    <source>
        <strain evidence="2">Duluth1</strain>
        <tissue evidence="2">Whole animal</tissue>
    </source>
</reference>
<dbReference type="EMBL" id="JAIWYP010000011">
    <property type="protein sequence ID" value="KAH3739026.1"/>
    <property type="molecule type" value="Genomic_DNA"/>
</dbReference>
<dbReference type="Proteomes" id="UP000828390">
    <property type="component" value="Unassembled WGS sequence"/>
</dbReference>